<keyword evidence="9" id="KW-1185">Reference proteome</keyword>
<sequence>MEKKGRIKNPRLKRHKRIRRKISGSATCPRLCVFRSLKHIYAQLIDDEHSHTMLGVSTLTPEVHAVVQKGGDIAAAKVVGKFLAQRAVEKNITQVVFDRNGYKYHGRVAALAESAREGGLQF</sequence>
<evidence type="ECO:0000256" key="7">
    <source>
        <dbReference type="HAMAP-Rule" id="MF_01337"/>
    </source>
</evidence>
<evidence type="ECO:0000313" key="8">
    <source>
        <dbReference type="EMBL" id="GAK59016.1"/>
    </source>
</evidence>
<dbReference type="Proteomes" id="UP000030661">
    <property type="component" value="Unassembled WGS sequence"/>
</dbReference>
<evidence type="ECO:0000313" key="9">
    <source>
        <dbReference type="Proteomes" id="UP000030661"/>
    </source>
</evidence>
<evidence type="ECO:0000256" key="2">
    <source>
        <dbReference type="ARBA" id="ARBA00022730"/>
    </source>
</evidence>
<gene>
    <name evidence="7" type="primary">rplR</name>
    <name evidence="8" type="ORF">U27_05992</name>
</gene>
<dbReference type="PANTHER" id="PTHR12899">
    <property type="entry name" value="39S RIBOSOMAL PROTEIN L18, MITOCHONDRIAL"/>
    <property type="match status" value="1"/>
</dbReference>
<organism evidence="8">
    <name type="scientific">Vecturithrix granuli</name>
    <dbReference type="NCBI Taxonomy" id="1499967"/>
    <lineage>
        <taxon>Bacteria</taxon>
        <taxon>Candidatus Moduliflexota</taxon>
        <taxon>Candidatus Vecturitrichia</taxon>
        <taxon>Candidatus Vecturitrichales</taxon>
        <taxon>Candidatus Vecturitrichaceae</taxon>
        <taxon>Candidatus Vecturithrix</taxon>
    </lineage>
</organism>
<dbReference type="GO" id="GO:0003735">
    <property type="term" value="F:structural constituent of ribosome"/>
    <property type="evidence" value="ECO:0007669"/>
    <property type="project" value="InterPro"/>
</dbReference>
<evidence type="ECO:0000256" key="3">
    <source>
        <dbReference type="ARBA" id="ARBA00022884"/>
    </source>
</evidence>
<accession>A0A081C361</accession>
<dbReference type="Pfam" id="PF00861">
    <property type="entry name" value="Ribosomal_L18p"/>
    <property type="match status" value="1"/>
</dbReference>
<dbReference type="EMBL" id="DF820469">
    <property type="protein sequence ID" value="GAK59016.1"/>
    <property type="molecule type" value="Genomic_DNA"/>
</dbReference>
<dbReference type="InterPro" id="IPR004389">
    <property type="entry name" value="Ribosomal_uL18_bac-type"/>
</dbReference>
<dbReference type="Gene3D" id="3.30.420.100">
    <property type="match status" value="1"/>
</dbReference>
<evidence type="ECO:0000256" key="5">
    <source>
        <dbReference type="ARBA" id="ARBA00023274"/>
    </source>
</evidence>
<dbReference type="InterPro" id="IPR005484">
    <property type="entry name" value="Ribosomal_uL18_bac/plant/anim"/>
</dbReference>
<evidence type="ECO:0000256" key="1">
    <source>
        <dbReference type="ARBA" id="ARBA00007116"/>
    </source>
</evidence>
<dbReference type="eggNOG" id="COG0256">
    <property type="taxonomic scope" value="Bacteria"/>
</dbReference>
<comment type="function">
    <text evidence="7">This is one of the proteins that bind and probably mediate the attachment of the 5S RNA into the large ribosomal subunit, where it forms part of the central protuberance.</text>
</comment>
<comment type="similarity">
    <text evidence="1 7">Belongs to the universal ribosomal protein uL18 family.</text>
</comment>
<dbReference type="CDD" id="cd00432">
    <property type="entry name" value="Ribosomal_L18_L5e"/>
    <property type="match status" value="1"/>
</dbReference>
<dbReference type="NCBIfam" id="TIGR00060">
    <property type="entry name" value="L18_bact"/>
    <property type="match status" value="1"/>
</dbReference>
<dbReference type="InterPro" id="IPR057268">
    <property type="entry name" value="Ribosomal_L18"/>
</dbReference>
<reference evidence="8" key="1">
    <citation type="journal article" date="2015" name="PeerJ">
        <title>First genomic representation of candidate bacterial phylum KSB3 points to enhanced environmental sensing as a trigger of wastewater bulking.</title>
        <authorList>
            <person name="Sekiguchi Y."/>
            <person name="Ohashi A."/>
            <person name="Parks D.H."/>
            <person name="Yamauchi T."/>
            <person name="Tyson G.W."/>
            <person name="Hugenholtz P."/>
        </authorList>
    </citation>
    <scope>NUCLEOTIDE SEQUENCE [LARGE SCALE GENOMIC DNA]</scope>
</reference>
<protein>
    <recommendedName>
        <fullName evidence="6 7">Large ribosomal subunit protein uL18</fullName>
    </recommendedName>
</protein>
<dbReference type="GO" id="GO:0008097">
    <property type="term" value="F:5S rRNA binding"/>
    <property type="evidence" value="ECO:0007669"/>
    <property type="project" value="TreeGrafter"/>
</dbReference>
<comment type="subunit">
    <text evidence="7">Part of the 50S ribosomal subunit; part of the 5S rRNA/L5/L18/L25 subcomplex. Contacts the 5S and 23S rRNAs.</text>
</comment>
<keyword evidence="4 7" id="KW-0689">Ribosomal protein</keyword>
<keyword evidence="3 7" id="KW-0694">RNA-binding</keyword>
<dbReference type="HOGENOM" id="CLU_098841_0_1_0"/>
<evidence type="ECO:0000256" key="4">
    <source>
        <dbReference type="ARBA" id="ARBA00022980"/>
    </source>
</evidence>
<evidence type="ECO:0000256" key="6">
    <source>
        <dbReference type="ARBA" id="ARBA00035197"/>
    </source>
</evidence>
<dbReference type="HAMAP" id="MF_01337_B">
    <property type="entry name" value="Ribosomal_uL18_B"/>
    <property type="match status" value="1"/>
</dbReference>
<dbReference type="FunFam" id="3.30.420.100:FF:000001">
    <property type="entry name" value="50S ribosomal protein L18"/>
    <property type="match status" value="1"/>
</dbReference>
<keyword evidence="5 7" id="KW-0687">Ribonucleoprotein</keyword>
<dbReference type="GO" id="GO:0022625">
    <property type="term" value="C:cytosolic large ribosomal subunit"/>
    <property type="evidence" value="ECO:0007669"/>
    <property type="project" value="TreeGrafter"/>
</dbReference>
<dbReference type="SUPFAM" id="SSF53137">
    <property type="entry name" value="Translational machinery components"/>
    <property type="match status" value="1"/>
</dbReference>
<dbReference type="PANTHER" id="PTHR12899:SF3">
    <property type="entry name" value="LARGE RIBOSOMAL SUBUNIT PROTEIN UL18M"/>
    <property type="match status" value="1"/>
</dbReference>
<dbReference type="STRING" id="1499967.U27_05992"/>
<dbReference type="GO" id="GO:0006412">
    <property type="term" value="P:translation"/>
    <property type="evidence" value="ECO:0007669"/>
    <property type="project" value="UniProtKB-UniRule"/>
</dbReference>
<keyword evidence="2 7" id="KW-0699">rRNA-binding</keyword>
<proteinExistence type="inferred from homology"/>
<dbReference type="AlphaFoldDB" id="A0A081C361"/>
<name>A0A081C361_VECG1</name>